<dbReference type="InterPro" id="IPR017871">
    <property type="entry name" value="ABC_transporter-like_CS"/>
</dbReference>
<evidence type="ECO:0000313" key="5">
    <source>
        <dbReference type="Proteomes" id="UP000245048"/>
    </source>
</evidence>
<dbReference type="InterPro" id="IPR027417">
    <property type="entry name" value="P-loop_NTPase"/>
</dbReference>
<keyword evidence="5" id="KW-1185">Reference proteome</keyword>
<dbReference type="InterPro" id="IPR003593">
    <property type="entry name" value="AAA+_ATPase"/>
</dbReference>
<dbReference type="InterPro" id="IPR015854">
    <property type="entry name" value="ABC_transpr_LolD-like"/>
</dbReference>
<comment type="caution">
    <text evidence="4">The sequence shown here is derived from an EMBL/GenBank/DDBJ whole genome shotgun (WGS) entry which is preliminary data.</text>
</comment>
<organism evidence="4 5">
    <name type="scientific">Teichococcus aestuarii</name>
    <dbReference type="NCBI Taxonomy" id="568898"/>
    <lineage>
        <taxon>Bacteria</taxon>
        <taxon>Pseudomonadati</taxon>
        <taxon>Pseudomonadota</taxon>
        <taxon>Alphaproteobacteria</taxon>
        <taxon>Acetobacterales</taxon>
        <taxon>Roseomonadaceae</taxon>
        <taxon>Roseomonas</taxon>
    </lineage>
</organism>
<dbReference type="PROSITE" id="PS00211">
    <property type="entry name" value="ABC_TRANSPORTER_1"/>
    <property type="match status" value="1"/>
</dbReference>
<dbReference type="GO" id="GO:0016887">
    <property type="term" value="F:ATP hydrolysis activity"/>
    <property type="evidence" value="ECO:0007669"/>
    <property type="project" value="InterPro"/>
</dbReference>
<dbReference type="EMBL" id="PDOA01000008">
    <property type="protein sequence ID" value="PWC28211.1"/>
    <property type="molecule type" value="Genomic_DNA"/>
</dbReference>
<dbReference type="OrthoDB" id="9802264at2"/>
<evidence type="ECO:0000256" key="2">
    <source>
        <dbReference type="ARBA" id="ARBA00022840"/>
    </source>
</evidence>
<keyword evidence="1" id="KW-0547">Nucleotide-binding</keyword>
<dbReference type="Proteomes" id="UP000245048">
    <property type="component" value="Unassembled WGS sequence"/>
</dbReference>
<evidence type="ECO:0000313" key="4">
    <source>
        <dbReference type="EMBL" id="PWC28211.1"/>
    </source>
</evidence>
<accession>A0A2U1V2X8</accession>
<dbReference type="SUPFAM" id="SSF52540">
    <property type="entry name" value="P-loop containing nucleoside triphosphate hydrolases"/>
    <property type="match status" value="2"/>
</dbReference>
<dbReference type="RefSeq" id="WP_109517438.1">
    <property type="nucleotide sequence ID" value="NZ_PDOA01000008.1"/>
</dbReference>
<dbReference type="Gene3D" id="3.40.50.300">
    <property type="entry name" value="P-loop containing nucleotide triphosphate hydrolases"/>
    <property type="match status" value="2"/>
</dbReference>
<sequence>MKALRIEGLGIRHDGRAMLRDVCLEVAEGESLCLIGASGGGKSLIAAAVAGLLPGCMEATGWIGLGPHRLRAADQRGLRALWHSRTCLLPQEPAQALAPLLPALSQLRLTPPWLDRAGALGWLARLGLDSRAAARLPFQLSGGMAQRLLAALVLRGQAPLLLADEPTKGLDPARRAELLALFATLRAEGRALLLITHDLAVPQALGGQIAVLEEGRIAECGPAESVLAAPRSAFARACVAADPRLWPARAPAAGGEEVARAEALAIGRGGRALAGPLDFSLHAGRMTALLGPSGIGKTTLGDTLLALAPPAAGRLCWLGRPLDTRLRQSLRTRFQKLHQDPTRVFPRQRPLGESLADLARLRPGTAPALPPLLERLGISPALLRRPPEAVSGGEAQRVALARLLALRPALLVADEPCSRLDPPTRRAALHLLRGLADAEGLGVLLITHDAAAARALADATLCLGPPGGGMAREG</sequence>
<dbReference type="SMART" id="SM00382">
    <property type="entry name" value="AAA"/>
    <property type="match status" value="2"/>
</dbReference>
<dbReference type="GO" id="GO:0005886">
    <property type="term" value="C:plasma membrane"/>
    <property type="evidence" value="ECO:0007669"/>
    <property type="project" value="TreeGrafter"/>
</dbReference>
<feature type="domain" description="ABC transporter" evidence="3">
    <location>
        <begin position="259"/>
        <end position="474"/>
    </location>
</feature>
<evidence type="ECO:0000256" key="1">
    <source>
        <dbReference type="ARBA" id="ARBA00022741"/>
    </source>
</evidence>
<dbReference type="PANTHER" id="PTHR24220">
    <property type="entry name" value="IMPORT ATP-BINDING PROTEIN"/>
    <property type="match status" value="1"/>
</dbReference>
<dbReference type="GO" id="GO:0005524">
    <property type="term" value="F:ATP binding"/>
    <property type="evidence" value="ECO:0007669"/>
    <property type="project" value="UniProtKB-KW"/>
</dbReference>
<feature type="domain" description="ABC transporter" evidence="3">
    <location>
        <begin position="4"/>
        <end position="239"/>
    </location>
</feature>
<proteinExistence type="predicted"/>
<dbReference type="AlphaFoldDB" id="A0A2U1V2X8"/>
<dbReference type="Pfam" id="PF00005">
    <property type="entry name" value="ABC_tran"/>
    <property type="match status" value="2"/>
</dbReference>
<gene>
    <name evidence="4" type="ORF">CR165_13000</name>
</gene>
<name>A0A2U1V2X8_9PROT</name>
<dbReference type="PROSITE" id="PS50893">
    <property type="entry name" value="ABC_TRANSPORTER_2"/>
    <property type="match status" value="2"/>
</dbReference>
<dbReference type="GO" id="GO:0022857">
    <property type="term" value="F:transmembrane transporter activity"/>
    <property type="evidence" value="ECO:0007669"/>
    <property type="project" value="TreeGrafter"/>
</dbReference>
<reference evidence="5" key="1">
    <citation type="submission" date="2017-10" db="EMBL/GenBank/DDBJ databases">
        <authorList>
            <person name="Toshchakov S.V."/>
            <person name="Goeva M.A."/>
        </authorList>
    </citation>
    <scope>NUCLEOTIDE SEQUENCE [LARGE SCALE GENOMIC DNA]</scope>
    <source>
        <strain evidence="5">JR1/69-1-13</strain>
    </source>
</reference>
<protein>
    <submittedName>
        <fullName evidence="4">ABC transporter ATP-binding protein</fullName>
    </submittedName>
</protein>
<dbReference type="InterPro" id="IPR003439">
    <property type="entry name" value="ABC_transporter-like_ATP-bd"/>
</dbReference>
<dbReference type="GO" id="GO:0035672">
    <property type="term" value="P:oligopeptide transmembrane transport"/>
    <property type="evidence" value="ECO:0007669"/>
    <property type="project" value="TreeGrafter"/>
</dbReference>
<keyword evidence="2 4" id="KW-0067">ATP-binding</keyword>
<evidence type="ECO:0000259" key="3">
    <source>
        <dbReference type="PROSITE" id="PS50893"/>
    </source>
</evidence>
<dbReference type="PANTHER" id="PTHR24220:SF607">
    <property type="entry name" value="NICKEL IMPORT ATP-BINDING PROTEIN NIKD"/>
    <property type="match status" value="1"/>
</dbReference>